<gene>
    <name evidence="2" type="ORF">ThimaDRAFT_1790</name>
</gene>
<dbReference type="Proteomes" id="UP000005459">
    <property type="component" value="Unassembled WGS sequence"/>
</dbReference>
<reference evidence="2 3" key="1">
    <citation type="submission" date="2011-06" db="EMBL/GenBank/DDBJ databases">
        <title>The draft genome of Thiocapsa marina 5811.</title>
        <authorList>
            <consortium name="US DOE Joint Genome Institute (JGI-PGF)"/>
            <person name="Lucas S."/>
            <person name="Han J."/>
            <person name="Cheng J.-F."/>
            <person name="Goodwin L."/>
            <person name="Pitluck S."/>
            <person name="Peters L."/>
            <person name="Land M.L."/>
            <person name="Hauser L."/>
            <person name="Vogl K."/>
            <person name="Liu Z."/>
            <person name="Imhoff J."/>
            <person name="Thiel V."/>
            <person name="Frigaard N.-U."/>
            <person name="Bryant D."/>
            <person name="Woyke T.J."/>
        </authorList>
    </citation>
    <scope>NUCLEOTIDE SEQUENCE [LARGE SCALE GENOMIC DNA]</scope>
    <source>
        <strain evidence="2 3">5811</strain>
    </source>
</reference>
<organism evidence="2 3">
    <name type="scientific">Thiocapsa marina 5811</name>
    <dbReference type="NCBI Taxonomy" id="768671"/>
    <lineage>
        <taxon>Bacteria</taxon>
        <taxon>Pseudomonadati</taxon>
        <taxon>Pseudomonadota</taxon>
        <taxon>Gammaproteobacteria</taxon>
        <taxon>Chromatiales</taxon>
        <taxon>Chromatiaceae</taxon>
        <taxon>Thiocapsa</taxon>
    </lineage>
</organism>
<sequence length="68" mass="7392">MIAHAGIVESSRNARALGVAMQVTLTRGDSIRDGVQARRDFAPADGERQREAMNRDIRKGRGEVGQDA</sequence>
<evidence type="ECO:0000313" key="2">
    <source>
        <dbReference type="EMBL" id="EGV18986.1"/>
    </source>
</evidence>
<keyword evidence="3" id="KW-1185">Reference proteome</keyword>
<name>F9UA38_9GAMM</name>
<evidence type="ECO:0000256" key="1">
    <source>
        <dbReference type="SAM" id="MobiDB-lite"/>
    </source>
</evidence>
<dbReference type="EMBL" id="AFWV01000005">
    <property type="protein sequence ID" value="EGV18986.1"/>
    <property type="molecule type" value="Genomic_DNA"/>
</dbReference>
<dbReference type="AlphaFoldDB" id="F9UA38"/>
<dbReference type="STRING" id="768671.ThimaDRAFT_1790"/>
<feature type="region of interest" description="Disordered" evidence="1">
    <location>
        <begin position="34"/>
        <end position="68"/>
    </location>
</feature>
<evidence type="ECO:0000313" key="3">
    <source>
        <dbReference type="Proteomes" id="UP000005459"/>
    </source>
</evidence>
<accession>F9UA38</accession>
<proteinExistence type="predicted"/>
<protein>
    <submittedName>
        <fullName evidence="2">Uncharacterized protein</fullName>
    </submittedName>
</protein>